<feature type="compositionally biased region" description="Low complexity" evidence="1">
    <location>
        <begin position="47"/>
        <end position="58"/>
    </location>
</feature>
<evidence type="ECO:0000256" key="1">
    <source>
        <dbReference type="SAM" id="MobiDB-lite"/>
    </source>
</evidence>
<proteinExistence type="predicted"/>
<sequence>MLQSISESPTFCCRSSIFSDVEEVVEFDGDAFLCVNVSLILAINSSVSSVSHPSTTKTSKQKPSVVE</sequence>
<dbReference type="EMBL" id="GBRH01205101">
    <property type="protein sequence ID" value="JAD92794.1"/>
    <property type="molecule type" value="Transcribed_RNA"/>
</dbReference>
<accession>A0A0A9DW55</accession>
<reference evidence="2" key="2">
    <citation type="journal article" date="2015" name="Data Brief">
        <title>Shoot transcriptome of the giant reed, Arundo donax.</title>
        <authorList>
            <person name="Barrero R.A."/>
            <person name="Guerrero F.D."/>
            <person name="Moolhuijzen P."/>
            <person name="Goolsby J.A."/>
            <person name="Tidwell J."/>
            <person name="Bellgard S.E."/>
            <person name="Bellgard M.I."/>
        </authorList>
    </citation>
    <scope>NUCLEOTIDE SEQUENCE</scope>
    <source>
        <tissue evidence="2">Shoot tissue taken approximately 20 cm above the soil surface</tissue>
    </source>
</reference>
<dbReference type="AlphaFoldDB" id="A0A0A9DW55"/>
<feature type="region of interest" description="Disordered" evidence="1">
    <location>
        <begin position="47"/>
        <end position="67"/>
    </location>
</feature>
<organism evidence="2">
    <name type="scientific">Arundo donax</name>
    <name type="common">Giant reed</name>
    <name type="synonym">Donax arundinaceus</name>
    <dbReference type="NCBI Taxonomy" id="35708"/>
    <lineage>
        <taxon>Eukaryota</taxon>
        <taxon>Viridiplantae</taxon>
        <taxon>Streptophyta</taxon>
        <taxon>Embryophyta</taxon>
        <taxon>Tracheophyta</taxon>
        <taxon>Spermatophyta</taxon>
        <taxon>Magnoliopsida</taxon>
        <taxon>Liliopsida</taxon>
        <taxon>Poales</taxon>
        <taxon>Poaceae</taxon>
        <taxon>PACMAD clade</taxon>
        <taxon>Arundinoideae</taxon>
        <taxon>Arundineae</taxon>
        <taxon>Arundo</taxon>
    </lineage>
</organism>
<evidence type="ECO:0000313" key="2">
    <source>
        <dbReference type="EMBL" id="JAD92794.1"/>
    </source>
</evidence>
<name>A0A0A9DW55_ARUDO</name>
<protein>
    <submittedName>
        <fullName evidence="2">Uncharacterized protein</fullName>
    </submittedName>
</protein>
<reference evidence="2" key="1">
    <citation type="submission" date="2014-09" db="EMBL/GenBank/DDBJ databases">
        <authorList>
            <person name="Magalhaes I.L.F."/>
            <person name="Oliveira U."/>
            <person name="Santos F.R."/>
            <person name="Vidigal T.H.D.A."/>
            <person name="Brescovit A.D."/>
            <person name="Santos A.J."/>
        </authorList>
    </citation>
    <scope>NUCLEOTIDE SEQUENCE</scope>
    <source>
        <tissue evidence="2">Shoot tissue taken approximately 20 cm above the soil surface</tissue>
    </source>
</reference>